<dbReference type="RefSeq" id="WP_086066628.1">
    <property type="nucleotide sequence ID" value="NZ_CP021108.1"/>
</dbReference>
<dbReference type="InterPro" id="IPR012000">
    <property type="entry name" value="Thiamin_PyroP_enz_cen_dom"/>
</dbReference>
<evidence type="ECO:0000256" key="4">
    <source>
        <dbReference type="RuleBase" id="RU362132"/>
    </source>
</evidence>
<dbReference type="Pfam" id="PF00205">
    <property type="entry name" value="TPP_enzyme_M"/>
    <property type="match status" value="1"/>
</dbReference>
<dbReference type="GO" id="GO:0050660">
    <property type="term" value="F:flavin adenine dinucleotide binding"/>
    <property type="evidence" value="ECO:0007669"/>
    <property type="project" value="TreeGrafter"/>
</dbReference>
<dbReference type="PROSITE" id="PS00187">
    <property type="entry name" value="TPP_ENZYMES"/>
    <property type="match status" value="1"/>
</dbReference>
<dbReference type="PANTHER" id="PTHR18968">
    <property type="entry name" value="THIAMINE PYROPHOSPHATE ENZYMES"/>
    <property type="match status" value="1"/>
</dbReference>
<dbReference type="EMBL" id="CP021108">
    <property type="protein sequence ID" value="ARP83289.1"/>
    <property type="molecule type" value="Genomic_DNA"/>
</dbReference>
<dbReference type="GO" id="GO:0009097">
    <property type="term" value="P:isoleucine biosynthetic process"/>
    <property type="evidence" value="ECO:0007669"/>
    <property type="project" value="TreeGrafter"/>
</dbReference>
<dbReference type="Gene3D" id="3.40.50.1220">
    <property type="entry name" value="TPP-binding domain"/>
    <property type="match status" value="1"/>
</dbReference>
<dbReference type="Pfam" id="PF02775">
    <property type="entry name" value="TPP_enzyme_C"/>
    <property type="match status" value="1"/>
</dbReference>
<dbReference type="CDD" id="cd07035">
    <property type="entry name" value="TPP_PYR_POX_like"/>
    <property type="match status" value="1"/>
</dbReference>
<dbReference type="InterPro" id="IPR011766">
    <property type="entry name" value="TPP_enzyme_TPP-bd"/>
</dbReference>
<dbReference type="InterPro" id="IPR012001">
    <property type="entry name" value="Thiamin_PyroP_enz_TPP-bd_dom"/>
</dbReference>
<organism evidence="8 9">
    <name type="scientific">Bordetella genomosp. 8</name>
    <dbReference type="NCBI Taxonomy" id="1416806"/>
    <lineage>
        <taxon>Bacteria</taxon>
        <taxon>Pseudomonadati</taxon>
        <taxon>Pseudomonadota</taxon>
        <taxon>Betaproteobacteria</taxon>
        <taxon>Burkholderiales</taxon>
        <taxon>Alcaligenaceae</taxon>
        <taxon>Bordetella</taxon>
    </lineage>
</organism>
<dbReference type="Pfam" id="PF02776">
    <property type="entry name" value="TPP_enzyme_N"/>
    <property type="match status" value="1"/>
</dbReference>
<comment type="cofactor">
    <cofactor evidence="1">
        <name>thiamine diphosphate</name>
        <dbReference type="ChEBI" id="CHEBI:58937"/>
    </cofactor>
</comment>
<dbReference type="GO" id="GO:0009099">
    <property type="term" value="P:L-valine biosynthetic process"/>
    <property type="evidence" value="ECO:0007669"/>
    <property type="project" value="TreeGrafter"/>
</dbReference>
<sequence>MDQLNGAEAMVRMLQAYGVEHIFGLCGDTSLPFYDALHRLDHGMRHVLTRDERSAGYMADAYARVSGKVGVCEGPSGGGATYLLPGLVEANESSIPVLGITSDVAVGSRGRYPLTELDQEALYRPLTKWNRTIDRADQIPGMVRAAFRAMTGGKPGAAHLCFPYDVMKQQVDASDIWAQPEHGRFPAMRYAPDPADVARAAAILADSRAPVVICGGGVVIAGACEALQTLAESLKAAVCVTVSGQGSLADTHPLNAGVVGSNGGVLATRDVVAAADVVLFVGCRAGSTSTEHWRFPSRDTTILHIDVDPMVVGTNYRTEVGMIGDARLALEALNTELAPRLARRRADAADGAVLAGRARAARAAQLDALASSTERPIRPERVVKTLNRLLPDDAIVCADPGTPCPYFSAYYDAARPGRQFITNRAHGALGYSLSAAFGAWFGRPQSKCVSVMGDGSFGFTVGELETVVRHKAPLLMIVFSNSVYGWIKASQKAGYDQRYYSVDFDRTDHARIAQAYGIKAWRVEDPAQLESALRAAMEHDGPALVDVVAQPLQDAAAPVSQWMG</sequence>
<comment type="similarity">
    <text evidence="2 4">Belongs to the TPP enzyme family.</text>
</comment>
<evidence type="ECO:0000313" key="8">
    <source>
        <dbReference type="EMBL" id="ARP83289.1"/>
    </source>
</evidence>
<evidence type="ECO:0000313" key="9">
    <source>
        <dbReference type="Proteomes" id="UP000194151"/>
    </source>
</evidence>
<dbReference type="InterPro" id="IPR029035">
    <property type="entry name" value="DHS-like_NAD/FAD-binding_dom"/>
</dbReference>
<dbReference type="AlphaFoldDB" id="A0A1W6YQU2"/>
<evidence type="ECO:0000259" key="5">
    <source>
        <dbReference type="Pfam" id="PF00205"/>
    </source>
</evidence>
<dbReference type="InterPro" id="IPR029061">
    <property type="entry name" value="THDP-binding"/>
</dbReference>
<dbReference type="KEGG" id="bgv:CAL12_22345"/>
<dbReference type="Gene3D" id="3.40.50.970">
    <property type="match status" value="2"/>
</dbReference>
<evidence type="ECO:0000259" key="6">
    <source>
        <dbReference type="Pfam" id="PF02775"/>
    </source>
</evidence>
<dbReference type="GO" id="GO:0005948">
    <property type="term" value="C:acetolactate synthase complex"/>
    <property type="evidence" value="ECO:0007669"/>
    <property type="project" value="TreeGrafter"/>
</dbReference>
<accession>A0A1W6YQU2</accession>
<dbReference type="SUPFAM" id="SSF52467">
    <property type="entry name" value="DHS-like NAD/FAD-binding domain"/>
    <property type="match status" value="1"/>
</dbReference>
<keyword evidence="9" id="KW-1185">Reference proteome</keyword>
<dbReference type="GO" id="GO:0030976">
    <property type="term" value="F:thiamine pyrophosphate binding"/>
    <property type="evidence" value="ECO:0007669"/>
    <property type="project" value="InterPro"/>
</dbReference>
<evidence type="ECO:0000259" key="7">
    <source>
        <dbReference type="Pfam" id="PF02776"/>
    </source>
</evidence>
<gene>
    <name evidence="8" type="ORF">CAL12_22345</name>
</gene>
<dbReference type="OrthoDB" id="2254214at2"/>
<evidence type="ECO:0000256" key="2">
    <source>
        <dbReference type="ARBA" id="ARBA00007812"/>
    </source>
</evidence>
<reference evidence="8 9" key="1">
    <citation type="submission" date="2017-05" db="EMBL/GenBank/DDBJ databases">
        <title>Complete and WGS of Bordetella genogroups.</title>
        <authorList>
            <person name="Spilker T."/>
            <person name="LiPuma J."/>
        </authorList>
    </citation>
    <scope>NUCLEOTIDE SEQUENCE [LARGE SCALE GENOMIC DNA]</scope>
    <source>
        <strain evidence="8 9">AU19157</strain>
    </source>
</reference>
<dbReference type="InterPro" id="IPR000399">
    <property type="entry name" value="TPP-bd_CS"/>
</dbReference>
<dbReference type="STRING" id="1416806.CAL12_22345"/>
<keyword evidence="3 4" id="KW-0786">Thiamine pyrophosphate</keyword>
<proteinExistence type="inferred from homology"/>
<dbReference type="GO" id="GO:0003984">
    <property type="term" value="F:acetolactate synthase activity"/>
    <property type="evidence" value="ECO:0007669"/>
    <property type="project" value="TreeGrafter"/>
</dbReference>
<dbReference type="GO" id="GO:0000287">
    <property type="term" value="F:magnesium ion binding"/>
    <property type="evidence" value="ECO:0007669"/>
    <property type="project" value="InterPro"/>
</dbReference>
<evidence type="ECO:0000256" key="3">
    <source>
        <dbReference type="ARBA" id="ARBA00023052"/>
    </source>
</evidence>
<evidence type="ECO:0000256" key="1">
    <source>
        <dbReference type="ARBA" id="ARBA00001964"/>
    </source>
</evidence>
<feature type="domain" description="Thiamine pyrophosphate enzyme N-terminal TPP-binding" evidence="7">
    <location>
        <begin position="5"/>
        <end position="122"/>
    </location>
</feature>
<feature type="domain" description="Thiamine pyrophosphate enzyme TPP-binding" evidence="6">
    <location>
        <begin position="405"/>
        <end position="547"/>
    </location>
</feature>
<feature type="domain" description="Thiamine pyrophosphate enzyme central" evidence="5">
    <location>
        <begin position="197"/>
        <end position="333"/>
    </location>
</feature>
<dbReference type="CDD" id="cd00568">
    <property type="entry name" value="TPP_enzymes"/>
    <property type="match status" value="1"/>
</dbReference>
<dbReference type="SUPFAM" id="SSF52518">
    <property type="entry name" value="Thiamin diphosphate-binding fold (THDP-binding)"/>
    <property type="match status" value="2"/>
</dbReference>
<dbReference type="FunFam" id="3.40.50.970:FF:000007">
    <property type="entry name" value="Acetolactate synthase"/>
    <property type="match status" value="1"/>
</dbReference>
<dbReference type="PANTHER" id="PTHR18968:SF13">
    <property type="entry name" value="ACETOLACTATE SYNTHASE CATALYTIC SUBUNIT, MITOCHONDRIAL"/>
    <property type="match status" value="1"/>
</dbReference>
<dbReference type="InterPro" id="IPR045229">
    <property type="entry name" value="TPP_enz"/>
</dbReference>
<protein>
    <submittedName>
        <fullName evidence="8">Acetolactate synthase</fullName>
    </submittedName>
</protein>
<dbReference type="Proteomes" id="UP000194151">
    <property type="component" value="Chromosome"/>
</dbReference>
<name>A0A1W6YQU2_9BORD</name>